<evidence type="ECO:0000256" key="5">
    <source>
        <dbReference type="ARBA" id="ARBA00022729"/>
    </source>
</evidence>
<comment type="subcellular location">
    <subcellularLocation>
        <location evidence="1">Cell membrane</location>
        <topology evidence="1">Multi-pass membrane protein</topology>
    </subcellularLocation>
</comment>
<dbReference type="EMBL" id="BSRI01000001">
    <property type="protein sequence ID" value="GLV56055.1"/>
    <property type="molecule type" value="Genomic_DNA"/>
</dbReference>
<dbReference type="InterPro" id="IPR032694">
    <property type="entry name" value="CopC/D"/>
</dbReference>
<feature type="transmembrane region" description="Helical" evidence="9">
    <location>
        <begin position="387"/>
        <end position="410"/>
    </location>
</feature>
<feature type="transmembrane region" description="Helical" evidence="9">
    <location>
        <begin position="347"/>
        <end position="366"/>
    </location>
</feature>
<evidence type="ECO:0000256" key="9">
    <source>
        <dbReference type="SAM" id="Phobius"/>
    </source>
</evidence>
<keyword evidence="8 9" id="KW-0472">Membrane</keyword>
<feature type="transmembrane region" description="Helical" evidence="9">
    <location>
        <begin position="174"/>
        <end position="194"/>
    </location>
</feature>
<proteinExistence type="predicted"/>
<evidence type="ECO:0000259" key="13">
    <source>
        <dbReference type="Pfam" id="PF13115"/>
    </source>
</evidence>
<feature type="transmembrane region" description="Helical" evidence="9">
    <location>
        <begin position="220"/>
        <end position="241"/>
    </location>
</feature>
<protein>
    <submittedName>
        <fullName evidence="14">Copper resistance protein</fullName>
    </submittedName>
</protein>
<evidence type="ECO:0000256" key="6">
    <source>
        <dbReference type="ARBA" id="ARBA00022989"/>
    </source>
</evidence>
<gene>
    <name evidence="14" type="primary">pcoC</name>
    <name evidence="14" type="ORF">KDH_28990</name>
</gene>
<evidence type="ECO:0000313" key="15">
    <source>
        <dbReference type="Proteomes" id="UP001344906"/>
    </source>
</evidence>
<feature type="domain" description="Copper resistance protein D" evidence="12">
    <location>
        <begin position="379"/>
        <end position="500"/>
    </location>
</feature>
<dbReference type="InterPro" id="IPR014755">
    <property type="entry name" value="Cu-Rt/internalin_Ig-like"/>
</dbReference>
<keyword evidence="5 10" id="KW-0732">Signal</keyword>
<dbReference type="Pfam" id="PF13115">
    <property type="entry name" value="YtkA"/>
    <property type="match status" value="1"/>
</dbReference>
<dbReference type="InterPro" id="IPR014756">
    <property type="entry name" value="Ig_E-set"/>
</dbReference>
<feature type="signal peptide" evidence="10">
    <location>
        <begin position="1"/>
        <end position="37"/>
    </location>
</feature>
<keyword evidence="2" id="KW-1003">Cell membrane</keyword>
<sequence>MFFLRHGSALRRSGTVVLLTMLLLVCASIAASPKAFASPTLAWHAQYDHSNPAANAHLPAGQSPTFVQVWFTETIDPHFSTLKVYNPARQRVDLDDSRTSSDGYTLRISLRPHLPDATYTVVYSNISSEDGHHVQGAFSFVVGTGPLVANTDALLAQEQGGENNLNAWSVGLRWLNYLGMALLLGTVAFVLLVWRPASTSLRDHSDAAIGKTDVQIEFRALRLICGSIAVLFALTLAFGIYQAAFASESAPWNIISNGALGNVLFQSRFGIIWWLRLALILPAGGTALLCWRALFRHARRPRRLYSLLLILSIAMMGTTSLDAHAAAQADAWLLLPFDLIHLVSTGFWIGGVCCFVVLVPAGLRLLAPEKTARSRLLAALLPRFSRIAILCVTLLVITGTIQASFMLGSWANLVESGYGRTLIVKLVLFALILVPGALHLLRIGPRMQAANASTPTHDQVDAQQEGTEAATTRRLQRIFKASITLEATLAVCLLLIVGVLTSMSPPPPVTATGTGNTDSRAPLTYQGKMADLRYSLVVNPGQVGENTFEMALKQSNGAPLTHVDAVSIRLTMLDMDMGTQELNLTPIAGQPGQYQGEDATLGMSGHWNMVILVSRPGFNDATSSIDFSLP</sequence>
<organism evidence="14 15">
    <name type="scientific">Dictyobacter halimunensis</name>
    <dbReference type="NCBI Taxonomy" id="3026934"/>
    <lineage>
        <taxon>Bacteria</taxon>
        <taxon>Bacillati</taxon>
        <taxon>Chloroflexota</taxon>
        <taxon>Ktedonobacteria</taxon>
        <taxon>Ktedonobacterales</taxon>
        <taxon>Dictyobacteraceae</taxon>
        <taxon>Dictyobacter</taxon>
    </lineage>
</organism>
<keyword evidence="4" id="KW-0479">Metal-binding</keyword>
<evidence type="ECO:0000256" key="2">
    <source>
        <dbReference type="ARBA" id="ARBA00022475"/>
    </source>
</evidence>
<dbReference type="Pfam" id="PF04234">
    <property type="entry name" value="CopC"/>
    <property type="match status" value="1"/>
</dbReference>
<evidence type="ECO:0000256" key="3">
    <source>
        <dbReference type="ARBA" id="ARBA00022692"/>
    </source>
</evidence>
<dbReference type="InterPro" id="IPR032693">
    <property type="entry name" value="YtkA-like_dom"/>
</dbReference>
<keyword evidence="7" id="KW-0186">Copper</keyword>
<dbReference type="Pfam" id="PF05425">
    <property type="entry name" value="CopD"/>
    <property type="match status" value="1"/>
</dbReference>
<keyword evidence="6 9" id="KW-1133">Transmembrane helix</keyword>
<feature type="transmembrane region" description="Helical" evidence="9">
    <location>
        <begin position="483"/>
        <end position="503"/>
    </location>
</feature>
<evidence type="ECO:0000259" key="12">
    <source>
        <dbReference type="Pfam" id="PF05425"/>
    </source>
</evidence>
<feature type="domain" description="CopC" evidence="11">
    <location>
        <begin position="44"/>
        <end position="142"/>
    </location>
</feature>
<accession>A0ABQ6FQU1</accession>
<reference evidence="14 15" key="1">
    <citation type="submission" date="2023-02" db="EMBL/GenBank/DDBJ databases">
        <title>Dictyobacter halimunensis sp. nov., a new member of the class Ktedonobacteria from forest soil in a geothermal area.</title>
        <authorList>
            <person name="Rachmania M.K."/>
            <person name="Ningsih F."/>
            <person name="Sakai Y."/>
            <person name="Yabe S."/>
            <person name="Yokota A."/>
            <person name="Sjamsuridzal W."/>
        </authorList>
    </citation>
    <scope>NUCLEOTIDE SEQUENCE [LARGE SCALE GENOMIC DNA]</scope>
    <source>
        <strain evidence="14 15">S3.2.2.5</strain>
    </source>
</reference>
<evidence type="ECO:0000313" key="14">
    <source>
        <dbReference type="EMBL" id="GLV56055.1"/>
    </source>
</evidence>
<evidence type="ECO:0000256" key="1">
    <source>
        <dbReference type="ARBA" id="ARBA00004651"/>
    </source>
</evidence>
<comment type="caution">
    <text evidence="14">The sequence shown here is derived from an EMBL/GenBank/DDBJ whole genome shotgun (WGS) entry which is preliminary data.</text>
</comment>
<dbReference type="PANTHER" id="PTHR34820">
    <property type="entry name" value="INNER MEMBRANE PROTEIN YEBZ"/>
    <property type="match status" value="1"/>
</dbReference>
<evidence type="ECO:0000256" key="8">
    <source>
        <dbReference type="ARBA" id="ARBA00023136"/>
    </source>
</evidence>
<evidence type="ECO:0000256" key="7">
    <source>
        <dbReference type="ARBA" id="ARBA00023008"/>
    </source>
</evidence>
<evidence type="ECO:0000256" key="10">
    <source>
        <dbReference type="SAM" id="SignalP"/>
    </source>
</evidence>
<name>A0ABQ6FQU1_9CHLR</name>
<feature type="transmembrane region" description="Helical" evidence="9">
    <location>
        <begin position="307"/>
        <end position="327"/>
    </location>
</feature>
<dbReference type="SUPFAM" id="SSF81296">
    <property type="entry name" value="E set domains"/>
    <property type="match status" value="1"/>
</dbReference>
<feature type="transmembrane region" description="Helical" evidence="9">
    <location>
        <begin position="422"/>
        <end position="441"/>
    </location>
</feature>
<dbReference type="Proteomes" id="UP001344906">
    <property type="component" value="Unassembled WGS sequence"/>
</dbReference>
<feature type="domain" description="YtkA-like" evidence="13">
    <location>
        <begin position="531"/>
        <end position="609"/>
    </location>
</feature>
<dbReference type="PANTHER" id="PTHR34820:SF4">
    <property type="entry name" value="INNER MEMBRANE PROTEIN YEBZ"/>
    <property type="match status" value="1"/>
</dbReference>
<evidence type="ECO:0000256" key="4">
    <source>
        <dbReference type="ARBA" id="ARBA00022723"/>
    </source>
</evidence>
<dbReference type="Gene3D" id="2.60.40.1220">
    <property type="match status" value="1"/>
</dbReference>
<dbReference type="InterPro" id="IPR008457">
    <property type="entry name" value="Cu-R_CopD_dom"/>
</dbReference>
<keyword evidence="15" id="KW-1185">Reference proteome</keyword>
<keyword evidence="3 9" id="KW-0812">Transmembrane</keyword>
<dbReference type="InterPro" id="IPR007348">
    <property type="entry name" value="CopC_dom"/>
</dbReference>
<feature type="chain" id="PRO_5045474256" evidence="10">
    <location>
        <begin position="38"/>
        <end position="630"/>
    </location>
</feature>
<evidence type="ECO:0000259" key="11">
    <source>
        <dbReference type="Pfam" id="PF04234"/>
    </source>
</evidence>
<feature type="transmembrane region" description="Helical" evidence="9">
    <location>
        <begin position="271"/>
        <end position="295"/>
    </location>
</feature>